<evidence type="ECO:0000256" key="6">
    <source>
        <dbReference type="ARBA" id="ARBA00022618"/>
    </source>
</evidence>
<evidence type="ECO:0000256" key="12">
    <source>
        <dbReference type="ARBA" id="ARBA00023002"/>
    </source>
</evidence>
<evidence type="ECO:0000256" key="3">
    <source>
        <dbReference type="ARBA" id="ARBA00004496"/>
    </source>
</evidence>
<keyword evidence="12 16" id="KW-0560">Oxidoreductase</keyword>
<feature type="active site" description="Proton donor" evidence="16">
    <location>
        <position position="206"/>
    </location>
</feature>
<keyword evidence="7 16" id="KW-0285">Flavoprotein</keyword>
<dbReference type="EMBL" id="QEKV01000008">
    <property type="protein sequence ID" value="PVY93916.1"/>
    <property type="molecule type" value="Genomic_DNA"/>
</dbReference>
<dbReference type="InterPro" id="IPR016166">
    <property type="entry name" value="FAD-bd_PCMH"/>
</dbReference>
<comment type="function">
    <text evidence="2 16">Cell wall formation.</text>
</comment>
<gene>
    <name evidence="16" type="primary">murB</name>
    <name evidence="18" type="ORF">C7381_10850</name>
</gene>
<evidence type="ECO:0000256" key="5">
    <source>
        <dbReference type="ARBA" id="ARBA00022490"/>
    </source>
</evidence>
<comment type="pathway">
    <text evidence="4 16">Cell wall biogenesis; peptidoglycan biosynthesis.</text>
</comment>
<dbReference type="Proteomes" id="UP000245793">
    <property type="component" value="Unassembled WGS sequence"/>
</dbReference>
<feature type="domain" description="FAD-binding PCMH-type" evidence="17">
    <location>
        <begin position="17"/>
        <end position="192"/>
    </location>
</feature>
<evidence type="ECO:0000313" key="19">
    <source>
        <dbReference type="Proteomes" id="UP000245793"/>
    </source>
</evidence>
<accession>A0A2U1E1T3</accession>
<comment type="catalytic activity">
    <reaction evidence="15 16">
        <text>UDP-N-acetyl-alpha-D-muramate + NADP(+) = UDP-N-acetyl-3-O-(1-carboxyvinyl)-alpha-D-glucosamine + NADPH + H(+)</text>
        <dbReference type="Rhea" id="RHEA:12248"/>
        <dbReference type="ChEBI" id="CHEBI:15378"/>
        <dbReference type="ChEBI" id="CHEBI:57783"/>
        <dbReference type="ChEBI" id="CHEBI:58349"/>
        <dbReference type="ChEBI" id="CHEBI:68483"/>
        <dbReference type="ChEBI" id="CHEBI:70757"/>
        <dbReference type="EC" id="1.3.1.98"/>
    </reaction>
</comment>
<dbReference type="AlphaFoldDB" id="A0A2U1E1T3"/>
<dbReference type="PROSITE" id="PS51387">
    <property type="entry name" value="FAD_PCMH"/>
    <property type="match status" value="1"/>
</dbReference>
<evidence type="ECO:0000256" key="13">
    <source>
        <dbReference type="ARBA" id="ARBA00023306"/>
    </source>
</evidence>
<dbReference type="RefSeq" id="WP_165803626.1">
    <property type="nucleotide sequence ID" value="NZ_QEKV01000008.1"/>
</dbReference>
<name>A0A2U1E1T3_9FIRM</name>
<proteinExistence type="inferred from homology"/>
<dbReference type="GO" id="GO:0008360">
    <property type="term" value="P:regulation of cell shape"/>
    <property type="evidence" value="ECO:0007669"/>
    <property type="project" value="UniProtKB-KW"/>
</dbReference>
<dbReference type="InterPro" id="IPR003170">
    <property type="entry name" value="MurB"/>
</dbReference>
<comment type="caution">
    <text evidence="18">The sequence shown here is derived from an EMBL/GenBank/DDBJ whole genome shotgun (WGS) entry which is preliminary data.</text>
</comment>
<evidence type="ECO:0000256" key="4">
    <source>
        <dbReference type="ARBA" id="ARBA00004752"/>
    </source>
</evidence>
<dbReference type="Gene3D" id="3.90.78.10">
    <property type="entry name" value="UDP-N-acetylenolpyruvoylglucosamine reductase, C-terminal domain"/>
    <property type="match status" value="1"/>
</dbReference>
<comment type="similarity">
    <text evidence="16">Belongs to the MurB family.</text>
</comment>
<keyword evidence="14 16" id="KW-0961">Cell wall biogenesis/degradation</keyword>
<dbReference type="NCBIfam" id="NF010480">
    <property type="entry name" value="PRK13905.1"/>
    <property type="match status" value="1"/>
</dbReference>
<dbReference type="GO" id="GO:0009252">
    <property type="term" value="P:peptidoglycan biosynthetic process"/>
    <property type="evidence" value="ECO:0007669"/>
    <property type="project" value="UniProtKB-UniRule"/>
</dbReference>
<dbReference type="Pfam" id="PF01565">
    <property type="entry name" value="FAD_binding_4"/>
    <property type="match status" value="1"/>
</dbReference>
<evidence type="ECO:0000256" key="14">
    <source>
        <dbReference type="ARBA" id="ARBA00023316"/>
    </source>
</evidence>
<keyword evidence="19" id="KW-1185">Reference proteome</keyword>
<keyword evidence="9 16" id="KW-0521">NADP</keyword>
<dbReference type="Gene3D" id="3.30.465.10">
    <property type="match status" value="1"/>
</dbReference>
<feature type="active site" evidence="16">
    <location>
        <position position="156"/>
    </location>
</feature>
<evidence type="ECO:0000256" key="15">
    <source>
        <dbReference type="ARBA" id="ARBA00048914"/>
    </source>
</evidence>
<evidence type="ECO:0000256" key="1">
    <source>
        <dbReference type="ARBA" id="ARBA00001974"/>
    </source>
</evidence>
<comment type="cofactor">
    <cofactor evidence="1 16">
        <name>FAD</name>
        <dbReference type="ChEBI" id="CHEBI:57692"/>
    </cofactor>
</comment>
<dbReference type="GO" id="GO:0071555">
    <property type="term" value="P:cell wall organization"/>
    <property type="evidence" value="ECO:0007669"/>
    <property type="project" value="UniProtKB-KW"/>
</dbReference>
<dbReference type="InterPro" id="IPR016169">
    <property type="entry name" value="FAD-bd_PCMH_sub2"/>
</dbReference>
<dbReference type="NCBIfam" id="TIGR00179">
    <property type="entry name" value="murB"/>
    <property type="match status" value="1"/>
</dbReference>
<dbReference type="HAMAP" id="MF_00037">
    <property type="entry name" value="MurB"/>
    <property type="match status" value="1"/>
</dbReference>
<dbReference type="UniPathway" id="UPA00219"/>
<dbReference type="SUPFAM" id="SSF56194">
    <property type="entry name" value="Uridine diphospho-N-Acetylenolpyruvylglucosamine reductase, MurB, C-terminal domain"/>
    <property type="match status" value="1"/>
</dbReference>
<keyword evidence="11 16" id="KW-0573">Peptidoglycan synthesis</keyword>
<dbReference type="EC" id="1.3.1.98" evidence="16"/>
<keyword evidence="10 16" id="KW-0133">Cell shape</keyword>
<sequence length="281" mass="31105">MEVLKNVSIKPYTSMKVGGNVKEIFFPEDTDDIIDVLNKCNEVIVIGNCSNLIIPDEYYDKSFMILRDNFSKIRKDGYRIVAESGATMKALSRFALKSYLKGFEFLDGIPGTVGGGIFMNAGAYGPVISDVLESVRAIRDGKIVSYTKEQIDFSQRHSSFQTNGEIIVGATFIGEEGDQKEIEAVINDLNGRRREKQPLEYPSCGSVFKRPENGFASKIIDECGLKGLRIGGAEVSKKHAGFIINVDNASYEDVVSLIQKVHDIVLEKTGISLETEVKILR</sequence>
<dbReference type="GO" id="GO:0051301">
    <property type="term" value="P:cell division"/>
    <property type="evidence" value="ECO:0007669"/>
    <property type="project" value="UniProtKB-KW"/>
</dbReference>
<feature type="active site" evidence="16">
    <location>
        <position position="276"/>
    </location>
</feature>
<protein>
    <recommendedName>
        <fullName evidence="16">UDP-N-acetylenolpyruvoylglucosamine reductase</fullName>
        <ecNumber evidence="16">1.3.1.98</ecNumber>
    </recommendedName>
    <alternativeName>
        <fullName evidence="16">UDP-N-acetylmuramate dehydrogenase</fullName>
    </alternativeName>
</protein>
<keyword evidence="13 16" id="KW-0131">Cell cycle</keyword>
<comment type="subcellular location">
    <subcellularLocation>
        <location evidence="3 16">Cytoplasm</location>
    </subcellularLocation>
</comment>
<dbReference type="InterPro" id="IPR036635">
    <property type="entry name" value="MurB_C_sf"/>
</dbReference>
<keyword evidence="6 16" id="KW-0132">Cell division</keyword>
<dbReference type="SUPFAM" id="SSF56176">
    <property type="entry name" value="FAD-binding/transporter-associated domain-like"/>
    <property type="match status" value="1"/>
</dbReference>
<evidence type="ECO:0000256" key="9">
    <source>
        <dbReference type="ARBA" id="ARBA00022857"/>
    </source>
</evidence>
<evidence type="ECO:0000256" key="10">
    <source>
        <dbReference type="ARBA" id="ARBA00022960"/>
    </source>
</evidence>
<dbReference type="GO" id="GO:0008762">
    <property type="term" value="F:UDP-N-acetylmuramate dehydrogenase activity"/>
    <property type="evidence" value="ECO:0007669"/>
    <property type="project" value="UniProtKB-UniRule"/>
</dbReference>
<organism evidence="18 19">
    <name type="scientific">Ezakiella coagulans</name>
    <dbReference type="NCBI Taxonomy" id="46507"/>
    <lineage>
        <taxon>Bacteria</taxon>
        <taxon>Bacillati</taxon>
        <taxon>Bacillota</taxon>
        <taxon>Tissierellia</taxon>
        <taxon>Ezakiella</taxon>
    </lineage>
</organism>
<dbReference type="InterPro" id="IPR016167">
    <property type="entry name" value="FAD-bd_PCMH_sub1"/>
</dbReference>
<dbReference type="InterPro" id="IPR006094">
    <property type="entry name" value="Oxid_FAD_bind_N"/>
</dbReference>
<reference evidence="18 19" key="1">
    <citation type="submission" date="2018-04" db="EMBL/GenBank/DDBJ databases">
        <title>Genomic Encyclopedia of Type Strains, Phase IV (KMG-IV): sequencing the most valuable type-strain genomes for metagenomic binning, comparative biology and taxonomic classification.</title>
        <authorList>
            <person name="Goeker M."/>
        </authorList>
    </citation>
    <scope>NUCLEOTIDE SEQUENCE [LARGE SCALE GENOMIC DNA]</scope>
    <source>
        <strain evidence="18 19">DSM 20705</strain>
    </source>
</reference>
<evidence type="ECO:0000256" key="7">
    <source>
        <dbReference type="ARBA" id="ARBA00022630"/>
    </source>
</evidence>
<evidence type="ECO:0000259" key="17">
    <source>
        <dbReference type="PROSITE" id="PS51387"/>
    </source>
</evidence>
<dbReference type="GO" id="GO:0005829">
    <property type="term" value="C:cytosol"/>
    <property type="evidence" value="ECO:0007669"/>
    <property type="project" value="TreeGrafter"/>
</dbReference>
<keyword evidence="8 16" id="KW-0274">FAD</keyword>
<dbReference type="InterPro" id="IPR036318">
    <property type="entry name" value="FAD-bd_PCMH-like_sf"/>
</dbReference>
<dbReference type="Gene3D" id="3.30.43.10">
    <property type="entry name" value="Uridine Diphospho-n-acetylenolpyruvylglucosamine Reductase, domain 2"/>
    <property type="match status" value="1"/>
</dbReference>
<evidence type="ECO:0000313" key="18">
    <source>
        <dbReference type="EMBL" id="PVY93916.1"/>
    </source>
</evidence>
<dbReference type="InterPro" id="IPR011601">
    <property type="entry name" value="MurB_C"/>
</dbReference>
<evidence type="ECO:0000256" key="2">
    <source>
        <dbReference type="ARBA" id="ARBA00003921"/>
    </source>
</evidence>
<dbReference type="GO" id="GO:0071949">
    <property type="term" value="F:FAD binding"/>
    <property type="evidence" value="ECO:0007669"/>
    <property type="project" value="InterPro"/>
</dbReference>
<evidence type="ECO:0000256" key="11">
    <source>
        <dbReference type="ARBA" id="ARBA00022984"/>
    </source>
</evidence>
<evidence type="ECO:0000256" key="8">
    <source>
        <dbReference type="ARBA" id="ARBA00022827"/>
    </source>
</evidence>
<dbReference type="PANTHER" id="PTHR21071:SF4">
    <property type="entry name" value="UDP-N-ACETYLENOLPYRUVOYLGLUCOSAMINE REDUCTASE"/>
    <property type="match status" value="1"/>
</dbReference>
<evidence type="ECO:0000256" key="16">
    <source>
        <dbReference type="HAMAP-Rule" id="MF_00037"/>
    </source>
</evidence>
<keyword evidence="5 16" id="KW-0963">Cytoplasm</keyword>
<dbReference type="Pfam" id="PF02873">
    <property type="entry name" value="MurB_C"/>
    <property type="match status" value="1"/>
</dbReference>
<dbReference type="PANTHER" id="PTHR21071">
    <property type="entry name" value="UDP-N-ACETYLENOLPYRUVOYLGLUCOSAMINE REDUCTASE"/>
    <property type="match status" value="1"/>
</dbReference>